<evidence type="ECO:0000256" key="4">
    <source>
        <dbReference type="ARBA" id="ARBA00023186"/>
    </source>
</evidence>
<comment type="subcellular location">
    <subcellularLocation>
        <location evidence="1">Cytoplasm</location>
    </subcellularLocation>
</comment>
<dbReference type="KEGG" id="ntp:CRH09_27720"/>
<dbReference type="InterPro" id="IPR025734">
    <property type="entry name" value="EspG"/>
</dbReference>
<dbReference type="Pfam" id="PF14011">
    <property type="entry name" value="ESX-1_EspG"/>
    <property type="match status" value="1"/>
</dbReference>
<gene>
    <name evidence="5" type="ORF">CRH09_27720</name>
</gene>
<protein>
    <submittedName>
        <fullName evidence="5">ESX secretion-associated protein EspG</fullName>
    </submittedName>
</protein>
<dbReference type="Proteomes" id="UP000221961">
    <property type="component" value="Chromosome"/>
</dbReference>
<keyword evidence="3" id="KW-0963">Cytoplasm</keyword>
<sequence length="256" mass="29203">MHSWRFTGQEFEILWAAYGRDRLPYPLRFQTRTMDFDELKRQREDAVDGLLREYSPELIRAVEIALEPDARVEVKGFTGPEQTEVIRFHGAVRDGEGVALHQLPGHDEDTGADILIYYGDSSHVAQRAAAALPQLGPGNRPPLEVRREQVAADRNRPIAVPGNAIEQLNRIFQRQRLGLGEIGVFAGAAIDARPTPGRGFWWMDYEDGRYYVKTGDPIVAKPLDATRMAAEIHRLTMLTQRYHAEDREHDEYLRSR</sequence>
<evidence type="ECO:0000256" key="2">
    <source>
        <dbReference type="ARBA" id="ARBA00006411"/>
    </source>
</evidence>
<comment type="similarity">
    <text evidence="2">Belongs to the EspG family.</text>
</comment>
<dbReference type="GeneID" id="88361089"/>
<dbReference type="EMBL" id="CP023778">
    <property type="protein sequence ID" value="ATL69410.1"/>
    <property type="molecule type" value="Genomic_DNA"/>
</dbReference>
<proteinExistence type="inferred from homology"/>
<keyword evidence="4" id="KW-0143">Chaperone</keyword>
<reference evidence="5 6" key="1">
    <citation type="submission" date="2017-10" db="EMBL/GenBank/DDBJ databases">
        <title>Comparative genomics between pathogenic Norcardia.</title>
        <authorList>
            <person name="Zeng L."/>
        </authorList>
    </citation>
    <scope>NUCLEOTIDE SEQUENCE [LARGE SCALE GENOMIC DNA]</scope>
    <source>
        <strain evidence="5 6">NC_YFY_NT001</strain>
    </source>
</reference>
<dbReference type="AlphaFoldDB" id="A0A291RQ20"/>
<evidence type="ECO:0000256" key="3">
    <source>
        <dbReference type="ARBA" id="ARBA00022490"/>
    </source>
</evidence>
<evidence type="ECO:0000313" key="6">
    <source>
        <dbReference type="Proteomes" id="UP000221961"/>
    </source>
</evidence>
<name>A0A291RQ20_9NOCA</name>
<organism evidence="5 6">
    <name type="scientific">Nocardia terpenica</name>
    <dbReference type="NCBI Taxonomy" id="455432"/>
    <lineage>
        <taxon>Bacteria</taxon>
        <taxon>Bacillati</taxon>
        <taxon>Actinomycetota</taxon>
        <taxon>Actinomycetes</taxon>
        <taxon>Mycobacteriales</taxon>
        <taxon>Nocardiaceae</taxon>
        <taxon>Nocardia</taxon>
    </lineage>
</organism>
<evidence type="ECO:0000256" key="1">
    <source>
        <dbReference type="ARBA" id="ARBA00004496"/>
    </source>
</evidence>
<accession>A0A291RQ20</accession>
<dbReference type="RefSeq" id="WP_098696443.1">
    <property type="nucleotide sequence ID" value="NZ_CP023778.1"/>
</dbReference>
<evidence type="ECO:0000313" key="5">
    <source>
        <dbReference type="EMBL" id="ATL69410.1"/>
    </source>
</evidence>